<keyword evidence="2" id="KW-0808">Transferase</keyword>
<accession>A0ABU7M6F0</accession>
<dbReference type="SUPFAM" id="SSF53448">
    <property type="entry name" value="Nucleotide-diphospho-sugar transferases"/>
    <property type="match status" value="1"/>
</dbReference>
<dbReference type="EC" id="2.4.-.-" evidence="2"/>
<proteinExistence type="predicted"/>
<dbReference type="InterPro" id="IPR029044">
    <property type="entry name" value="Nucleotide-diphossugar_trans"/>
</dbReference>
<comment type="caution">
    <text evidence="2">The sequence shown here is derived from an EMBL/GenBank/DDBJ whole genome shotgun (WGS) entry which is preliminary data.</text>
</comment>
<keyword evidence="3" id="KW-1185">Reference proteome</keyword>
<dbReference type="EMBL" id="JAZBRD010000017">
    <property type="protein sequence ID" value="MEE3745208.1"/>
    <property type="molecule type" value="Genomic_DNA"/>
</dbReference>
<evidence type="ECO:0000313" key="3">
    <source>
        <dbReference type="Proteomes" id="UP001331664"/>
    </source>
</evidence>
<dbReference type="Gene3D" id="3.90.550.10">
    <property type="entry name" value="Spore Coat Polysaccharide Biosynthesis Protein SpsA, Chain A"/>
    <property type="match status" value="1"/>
</dbReference>
<dbReference type="CDD" id="cd00761">
    <property type="entry name" value="Glyco_tranf_GTA_type"/>
    <property type="match status" value="1"/>
</dbReference>
<name>A0ABU7M6F0_9BACT</name>
<sequence>MNKISIIIPVYNVEKYIRECLESCINQTLKDIEIIIVDDCGSDKSMDIAKEYAKKDGRVKIIKNRQNQGPFVSRNNAVLAANGEYLVFLDSDDFLDLKACEIAYNATKDGYYDIVTFGSYYWNDGASVFSELKPCSFDSGDEFGNWLFRSKNISWNIWGRLIKKDIYHANLDFLMGINSRLIMAEDVLAMFIIYNNCKRLNFISNMLYYYRYNPSSSTNDKSIENMKSCVRSFEIAIAKMREFALNNKCNKRWQKLYISLGVHECNILKRALKIKESKFGFIDKIIAFVEGRWFVIRRKLRVKFGI</sequence>
<dbReference type="InterPro" id="IPR001173">
    <property type="entry name" value="Glyco_trans_2-like"/>
</dbReference>
<protein>
    <submittedName>
        <fullName evidence="2">Glycosyltransferase</fullName>
        <ecNumber evidence="2">2.4.-.-</ecNumber>
    </submittedName>
</protein>
<keyword evidence="2" id="KW-0328">Glycosyltransferase</keyword>
<dbReference type="PANTHER" id="PTHR22916:SF3">
    <property type="entry name" value="UDP-GLCNAC:BETAGAL BETA-1,3-N-ACETYLGLUCOSAMINYLTRANSFERASE-LIKE PROTEIN 1"/>
    <property type="match status" value="1"/>
</dbReference>
<feature type="domain" description="Glycosyltransferase 2-like" evidence="1">
    <location>
        <begin position="5"/>
        <end position="127"/>
    </location>
</feature>
<dbReference type="Pfam" id="PF00535">
    <property type="entry name" value="Glycos_transf_2"/>
    <property type="match status" value="1"/>
</dbReference>
<dbReference type="GO" id="GO:0016757">
    <property type="term" value="F:glycosyltransferase activity"/>
    <property type="evidence" value="ECO:0007669"/>
    <property type="project" value="UniProtKB-KW"/>
</dbReference>
<dbReference type="RefSeq" id="WP_330518250.1">
    <property type="nucleotide sequence ID" value="NZ_JAZBRD010000017.1"/>
</dbReference>
<gene>
    <name evidence="2" type="ORF">V2I23_07940</name>
</gene>
<reference evidence="2 3" key="1">
    <citation type="submission" date="2024-01" db="EMBL/GenBank/DDBJ databases">
        <title>Campylobacter porcellus sp. nov.</title>
        <authorList>
            <person name="Papic B."/>
            <person name="Gruntar I."/>
        </authorList>
    </citation>
    <scope>NUCLEOTIDE SEQUENCE [LARGE SCALE GENOMIC DNA]</scope>
    <source>
        <strain evidence="2 3">CX2-4855-23</strain>
    </source>
</reference>
<evidence type="ECO:0000313" key="2">
    <source>
        <dbReference type="EMBL" id="MEE3745208.1"/>
    </source>
</evidence>
<dbReference type="Proteomes" id="UP001331664">
    <property type="component" value="Unassembled WGS sequence"/>
</dbReference>
<dbReference type="PANTHER" id="PTHR22916">
    <property type="entry name" value="GLYCOSYLTRANSFERASE"/>
    <property type="match status" value="1"/>
</dbReference>
<evidence type="ECO:0000259" key="1">
    <source>
        <dbReference type="Pfam" id="PF00535"/>
    </source>
</evidence>
<organism evidence="2 3">
    <name type="scientific">Campylobacter porcelli</name>
    <dbReference type="NCBI Taxonomy" id="1660073"/>
    <lineage>
        <taxon>Bacteria</taxon>
        <taxon>Pseudomonadati</taxon>
        <taxon>Campylobacterota</taxon>
        <taxon>Epsilonproteobacteria</taxon>
        <taxon>Campylobacterales</taxon>
        <taxon>Campylobacteraceae</taxon>
        <taxon>Campylobacter</taxon>
    </lineage>
</organism>